<evidence type="ECO:0000313" key="2">
    <source>
        <dbReference type="Proteomes" id="UP001152888"/>
    </source>
</evidence>
<dbReference type="EMBL" id="CAKOFQ010007443">
    <property type="protein sequence ID" value="CAH2001323.1"/>
    <property type="molecule type" value="Genomic_DNA"/>
</dbReference>
<accession>A0A9P0LRL8</accession>
<dbReference type="OrthoDB" id="6798394at2759"/>
<keyword evidence="2" id="KW-1185">Reference proteome</keyword>
<organism evidence="1 2">
    <name type="scientific">Acanthoscelides obtectus</name>
    <name type="common">Bean weevil</name>
    <name type="synonym">Bruchus obtectus</name>
    <dbReference type="NCBI Taxonomy" id="200917"/>
    <lineage>
        <taxon>Eukaryota</taxon>
        <taxon>Metazoa</taxon>
        <taxon>Ecdysozoa</taxon>
        <taxon>Arthropoda</taxon>
        <taxon>Hexapoda</taxon>
        <taxon>Insecta</taxon>
        <taxon>Pterygota</taxon>
        <taxon>Neoptera</taxon>
        <taxon>Endopterygota</taxon>
        <taxon>Coleoptera</taxon>
        <taxon>Polyphaga</taxon>
        <taxon>Cucujiformia</taxon>
        <taxon>Chrysomeloidea</taxon>
        <taxon>Chrysomelidae</taxon>
        <taxon>Bruchinae</taxon>
        <taxon>Bruchini</taxon>
        <taxon>Acanthoscelides</taxon>
    </lineage>
</organism>
<evidence type="ECO:0000313" key="1">
    <source>
        <dbReference type="EMBL" id="CAH2001323.1"/>
    </source>
</evidence>
<comment type="caution">
    <text evidence="1">The sequence shown here is derived from an EMBL/GenBank/DDBJ whole genome shotgun (WGS) entry which is preliminary data.</text>
</comment>
<sequence>MRKRQDISTRRSRDEKLRDKEQEQLLKVLQTSIDDYSSYQNQLVFKIIETFLQFSVHGNVHMGGIKLFRIKLLCLSWNINQHTS</sequence>
<gene>
    <name evidence="1" type="ORF">ACAOBT_LOCUS26115</name>
</gene>
<reference evidence="1" key="1">
    <citation type="submission" date="2022-03" db="EMBL/GenBank/DDBJ databases">
        <authorList>
            <person name="Sayadi A."/>
        </authorList>
    </citation>
    <scope>NUCLEOTIDE SEQUENCE</scope>
</reference>
<name>A0A9P0LRL8_ACAOB</name>
<dbReference type="AlphaFoldDB" id="A0A9P0LRL8"/>
<proteinExistence type="predicted"/>
<protein>
    <submittedName>
        <fullName evidence="1">Uncharacterized protein</fullName>
    </submittedName>
</protein>
<dbReference type="Proteomes" id="UP001152888">
    <property type="component" value="Unassembled WGS sequence"/>
</dbReference>